<evidence type="ECO:0000313" key="2">
    <source>
        <dbReference type="Proteomes" id="UP000570361"/>
    </source>
</evidence>
<evidence type="ECO:0000313" key="1">
    <source>
        <dbReference type="EMBL" id="MBB3112204.1"/>
    </source>
</evidence>
<gene>
    <name evidence="1" type="ORF">FHS18_004290</name>
</gene>
<reference evidence="1 2" key="1">
    <citation type="submission" date="2020-08" db="EMBL/GenBank/DDBJ databases">
        <title>Genomic Encyclopedia of Type Strains, Phase III (KMG-III): the genomes of soil and plant-associated and newly described type strains.</title>
        <authorList>
            <person name="Whitman W."/>
        </authorList>
    </citation>
    <scope>NUCLEOTIDE SEQUENCE [LARGE SCALE GENOMIC DNA]</scope>
    <source>
        <strain evidence="1 2">CECT 5862</strain>
    </source>
</reference>
<comment type="caution">
    <text evidence="1">The sequence shown here is derived from an EMBL/GenBank/DDBJ whole genome shotgun (WGS) entry which is preliminary data.</text>
</comment>
<proteinExistence type="predicted"/>
<protein>
    <recommendedName>
        <fullName evidence="3">DUF3221 domain-containing protein</fullName>
    </recommendedName>
</protein>
<organism evidence="1 2">
    <name type="scientific">Paenibacillus phyllosphaerae</name>
    <dbReference type="NCBI Taxonomy" id="274593"/>
    <lineage>
        <taxon>Bacteria</taxon>
        <taxon>Bacillati</taxon>
        <taxon>Bacillota</taxon>
        <taxon>Bacilli</taxon>
        <taxon>Bacillales</taxon>
        <taxon>Paenibacillaceae</taxon>
        <taxon>Paenibacillus</taxon>
    </lineage>
</organism>
<keyword evidence="2" id="KW-1185">Reference proteome</keyword>
<dbReference type="AlphaFoldDB" id="A0A7W5B0K2"/>
<sequence length="91" mass="10196">MKTKWKVVIGVVAALLIFAIFIKLSSTTLTVEYATIVKKASDSISLVNEGGRPVEVTTSIDFSDLIEVGQKYWVRYEQKSWGPPYLLSIEK</sequence>
<dbReference type="EMBL" id="JACHXK010000011">
    <property type="protein sequence ID" value="MBB3112204.1"/>
    <property type="molecule type" value="Genomic_DNA"/>
</dbReference>
<accession>A0A7W5B0K2</accession>
<dbReference type="RefSeq" id="WP_183602251.1">
    <property type="nucleotide sequence ID" value="NZ_JACHXK010000011.1"/>
</dbReference>
<dbReference type="Proteomes" id="UP000570361">
    <property type="component" value="Unassembled WGS sequence"/>
</dbReference>
<evidence type="ECO:0008006" key="3">
    <source>
        <dbReference type="Google" id="ProtNLM"/>
    </source>
</evidence>
<name>A0A7W5B0K2_9BACL</name>